<dbReference type="Gene3D" id="3.50.50.60">
    <property type="entry name" value="FAD/NAD(P)-binding domain"/>
    <property type="match status" value="2"/>
</dbReference>
<name>A0A520N0B3_9GAMM</name>
<dbReference type="EMBL" id="SHBE01000002">
    <property type="protein sequence ID" value="RZO26866.1"/>
    <property type="molecule type" value="Genomic_DNA"/>
</dbReference>
<organism evidence="3 4">
    <name type="scientific">SAR86 cluster bacterium</name>
    <dbReference type="NCBI Taxonomy" id="2030880"/>
    <lineage>
        <taxon>Bacteria</taxon>
        <taxon>Pseudomonadati</taxon>
        <taxon>Pseudomonadota</taxon>
        <taxon>Gammaproteobacteria</taxon>
        <taxon>SAR86 cluster</taxon>
    </lineage>
</organism>
<dbReference type="GO" id="GO:0004497">
    <property type="term" value="F:monooxygenase activity"/>
    <property type="evidence" value="ECO:0007669"/>
    <property type="project" value="UniProtKB-KW"/>
</dbReference>
<dbReference type="InterPro" id="IPR050493">
    <property type="entry name" value="FAD-dep_Monooxygenase_BioMet"/>
</dbReference>
<dbReference type="InterPro" id="IPR036188">
    <property type="entry name" value="FAD/NAD-bd_sf"/>
</dbReference>
<accession>A0A520N0B3</accession>
<evidence type="ECO:0000313" key="3">
    <source>
        <dbReference type="EMBL" id="RZO26866.1"/>
    </source>
</evidence>
<proteinExistence type="predicted"/>
<dbReference type="AlphaFoldDB" id="A0A520N0B3"/>
<evidence type="ECO:0000256" key="2">
    <source>
        <dbReference type="ARBA" id="ARBA00023033"/>
    </source>
</evidence>
<gene>
    <name evidence="3" type="ORF">EVA92_01575</name>
</gene>
<evidence type="ECO:0008006" key="5">
    <source>
        <dbReference type="Google" id="ProtNLM"/>
    </source>
</evidence>
<dbReference type="PANTHER" id="PTHR13789">
    <property type="entry name" value="MONOOXYGENASE"/>
    <property type="match status" value="1"/>
</dbReference>
<reference evidence="3 4" key="1">
    <citation type="submission" date="2019-02" db="EMBL/GenBank/DDBJ databases">
        <title>Prokaryotic population dynamics and viral predation in marine succession experiment using metagenomics: the confinement effect.</title>
        <authorList>
            <person name="Haro-Moreno J.M."/>
            <person name="Rodriguez-Valera F."/>
            <person name="Lopez-Perez M."/>
        </authorList>
    </citation>
    <scope>NUCLEOTIDE SEQUENCE [LARGE SCALE GENOMIC DNA]</scope>
    <source>
        <strain evidence="3">MED-G159</strain>
    </source>
</reference>
<protein>
    <recommendedName>
        <fullName evidence="5">FAD-binding domain-containing protein</fullName>
    </recommendedName>
</protein>
<dbReference type="SUPFAM" id="SSF51905">
    <property type="entry name" value="FAD/NAD(P)-binding domain"/>
    <property type="match status" value="1"/>
</dbReference>
<dbReference type="Proteomes" id="UP000315825">
    <property type="component" value="Unassembled WGS sequence"/>
</dbReference>
<dbReference type="PRINTS" id="PR00420">
    <property type="entry name" value="RNGMNOXGNASE"/>
</dbReference>
<comment type="caution">
    <text evidence="3">The sequence shown here is derived from an EMBL/GenBank/DDBJ whole genome shotgun (WGS) entry which is preliminary data.</text>
</comment>
<sequence length="361" mass="41697">MKYIIGGAGIAGLCLANFLEKESLTYFLVDDENTKDRQTNTGIQLAPNCHYIFKKLGIYKDIITASCSANELILFDRKSKFRNKIFVKNIDDQGPIFIKRSDLINILKKNIPNQKFKNHKITRFTQTNEKVFLQLDKNEQECDYFINSMGSKDFKTKSLDGSSAIWGVGLTRDKVFQGLNLYMFNGFHIVTYPLPNNAIAFTINFSKRKKNFLNMKDQKLSKSFYNYLPPYLINLIKSSKDFIYKDLSTSNNNYWGEGRVVNIGDAAHPMLPHLAQGASQALIDADLVGEYINASSLKDIHTNLRLRDKLVNKIKLTSRINKLIYQLPMPMSLFRNVFLLLYKPDFSWLYNSKYGFKRKFK</sequence>
<evidence type="ECO:0000313" key="4">
    <source>
        <dbReference type="Proteomes" id="UP000315825"/>
    </source>
</evidence>
<evidence type="ECO:0000256" key="1">
    <source>
        <dbReference type="ARBA" id="ARBA00023002"/>
    </source>
</evidence>
<keyword evidence="1" id="KW-0560">Oxidoreductase</keyword>
<keyword evidence="2" id="KW-0503">Monooxygenase</keyword>
<dbReference type="PANTHER" id="PTHR13789:SF309">
    <property type="entry name" value="PUTATIVE (AFU_ORTHOLOGUE AFUA_6G14510)-RELATED"/>
    <property type="match status" value="1"/>
</dbReference>